<sequence length="200" mass="22099">MLKYNFVFLFVVLSVLLVAPVSAKSTFNWGKEVNASNCDKVGNPVVSVHEKVLNTVDSGLAGNYWAYDNLNRTLQVWEQKNGTYCILVKNTGSFDAQENQVSPGNTEVLAGDEDGTFQGGYRATVVGTLLADPFWETQGNVGVTDYMCDLSGVCPGYVNWLGQYFEPGYSFTYDWWGWIYHGNTSSTWVNSSDGTFGDVL</sequence>
<gene>
    <name evidence="2" type="ORF">COV24_00560</name>
</gene>
<name>A0A2H0RBD2_UNCKA</name>
<evidence type="ECO:0000313" key="2">
    <source>
        <dbReference type="EMBL" id="PIR43839.1"/>
    </source>
</evidence>
<feature type="chain" id="PRO_5013863589" evidence="1">
    <location>
        <begin position="24"/>
        <end position="200"/>
    </location>
</feature>
<keyword evidence="1" id="KW-0732">Signal</keyword>
<comment type="caution">
    <text evidence="2">The sequence shown here is derived from an EMBL/GenBank/DDBJ whole genome shotgun (WGS) entry which is preliminary data.</text>
</comment>
<accession>A0A2H0RBD2</accession>
<evidence type="ECO:0000313" key="3">
    <source>
        <dbReference type="Proteomes" id="UP000230214"/>
    </source>
</evidence>
<dbReference type="Proteomes" id="UP000230214">
    <property type="component" value="Unassembled WGS sequence"/>
</dbReference>
<reference evidence="2 3" key="1">
    <citation type="submission" date="2017-09" db="EMBL/GenBank/DDBJ databases">
        <title>Depth-based differentiation of microbial function through sediment-hosted aquifers and enrichment of novel symbionts in the deep terrestrial subsurface.</title>
        <authorList>
            <person name="Probst A.J."/>
            <person name="Ladd B."/>
            <person name="Jarett J.K."/>
            <person name="Geller-Mcgrath D.E."/>
            <person name="Sieber C.M."/>
            <person name="Emerson J.B."/>
            <person name="Anantharaman K."/>
            <person name="Thomas B.C."/>
            <person name="Malmstrom R."/>
            <person name="Stieglmeier M."/>
            <person name="Klingl A."/>
            <person name="Woyke T."/>
            <person name="Ryan C.M."/>
            <person name="Banfield J.F."/>
        </authorList>
    </citation>
    <scope>NUCLEOTIDE SEQUENCE [LARGE SCALE GENOMIC DNA]</scope>
    <source>
        <strain evidence="2">CG10_big_fil_rev_8_21_14_0_10_32_10</strain>
    </source>
</reference>
<feature type="signal peptide" evidence="1">
    <location>
        <begin position="1"/>
        <end position="23"/>
    </location>
</feature>
<organism evidence="2 3">
    <name type="scientific">candidate division WWE3 bacterium CG10_big_fil_rev_8_21_14_0_10_32_10</name>
    <dbReference type="NCBI Taxonomy" id="1975090"/>
    <lineage>
        <taxon>Bacteria</taxon>
        <taxon>Katanobacteria</taxon>
    </lineage>
</organism>
<dbReference type="EMBL" id="PCXU01000008">
    <property type="protein sequence ID" value="PIR43839.1"/>
    <property type="molecule type" value="Genomic_DNA"/>
</dbReference>
<protein>
    <submittedName>
        <fullName evidence="2">Uncharacterized protein</fullName>
    </submittedName>
</protein>
<proteinExistence type="predicted"/>
<dbReference type="AlphaFoldDB" id="A0A2H0RBD2"/>
<evidence type="ECO:0000256" key="1">
    <source>
        <dbReference type="SAM" id="SignalP"/>
    </source>
</evidence>